<comment type="caution">
    <text evidence="2">The sequence shown here is derived from an EMBL/GenBank/DDBJ whole genome shotgun (WGS) entry which is preliminary data.</text>
</comment>
<reference evidence="3" key="2">
    <citation type="submission" date="2017-01" db="EMBL/GenBank/DDBJ databases">
        <title>Genome sequencing and annotation of Geobacillus sp. 1017, a Hydrocarbon-Oxidizing Thermophilic Bacterium Isolated from a Heavy Oil Reservoir (China).</title>
        <authorList>
            <person name="Kadnikov V.V."/>
            <person name="Mardanov A.V."/>
            <person name="Poltaraus A.B."/>
            <person name="Sokolova D.S."/>
            <person name="Semenova E.M."/>
            <person name="Ravin N.V."/>
            <person name="Tourova T.P."/>
            <person name="Nazina T.N."/>
        </authorList>
    </citation>
    <scope>NUCLEOTIDE SEQUENCE [LARGE SCALE GENOMIC DNA]</scope>
    <source>
        <strain evidence="3">1017</strain>
    </source>
</reference>
<dbReference type="SUPFAM" id="SSF51658">
    <property type="entry name" value="Xylose isomerase-like"/>
    <property type="match status" value="1"/>
</dbReference>
<evidence type="ECO:0000313" key="3">
    <source>
        <dbReference type="Proteomes" id="UP000186030"/>
    </source>
</evidence>
<protein>
    <submittedName>
        <fullName evidence="2">Inosose isomerase</fullName>
    </submittedName>
</protein>
<evidence type="ECO:0000313" key="2">
    <source>
        <dbReference type="EMBL" id="OKO89862.1"/>
    </source>
</evidence>
<dbReference type="Gene3D" id="3.20.20.150">
    <property type="entry name" value="Divalent-metal-dependent TIM barrel enzymes"/>
    <property type="match status" value="1"/>
</dbReference>
<dbReference type="PANTHER" id="PTHR12110:SF21">
    <property type="entry name" value="XYLOSE ISOMERASE-LIKE TIM BARREL DOMAIN-CONTAINING PROTEIN"/>
    <property type="match status" value="1"/>
</dbReference>
<proteinExistence type="predicted"/>
<accession>A0A1Q5SPG2</accession>
<dbReference type="Proteomes" id="UP000186030">
    <property type="component" value="Unassembled WGS sequence"/>
</dbReference>
<dbReference type="InterPro" id="IPR050312">
    <property type="entry name" value="IolE/XylAMocC-like"/>
</dbReference>
<dbReference type="RefSeq" id="WP_011231382.1">
    <property type="nucleotide sequence ID" value="NZ_MQMG01000052.1"/>
</dbReference>
<dbReference type="EMBL" id="MQMG01000052">
    <property type="protein sequence ID" value="OKO89862.1"/>
    <property type="molecule type" value="Genomic_DNA"/>
</dbReference>
<reference evidence="2 3" key="1">
    <citation type="submission" date="2016-11" db="EMBL/GenBank/DDBJ databases">
        <authorList>
            <person name="Kadnikov V."/>
            <person name="Nazina T."/>
        </authorList>
    </citation>
    <scope>NUCLEOTIDE SEQUENCE [LARGE SCALE GENOMIC DNA]</scope>
    <source>
        <strain evidence="2 3">1017</strain>
    </source>
</reference>
<dbReference type="InterPro" id="IPR036237">
    <property type="entry name" value="Xyl_isomerase-like_sf"/>
</dbReference>
<keyword evidence="2" id="KW-0413">Isomerase</keyword>
<gene>
    <name evidence="2" type="ORF">BRO54_3216</name>
</gene>
<feature type="domain" description="Xylose isomerase-like TIM barrel" evidence="1">
    <location>
        <begin position="20"/>
        <end position="261"/>
    </location>
</feature>
<name>A0A1Q5SPG2_9BACL</name>
<sequence>MKIVFNEATTLQNSTLKNDLDLCEKHGYDGIEIRLDKLKEFLASYTVDDLKQFFASHRLKPYAFNALEFITFRDEEGFGQIRRDLQFLCEIGQQIGCKTVIAVPTFDVGDYTKAEIKAETVRVLRELAELSEPYGVKIALEFCGYPNCSVNTFAQAYEIVKEVDSGQVGLVLDCFHFHAMNSRLEDLQAADPKDIFVFHMDDCEDLPVGALRDHHRVWPGDGAIDLDGILRTLQAIGYNEMASIELFRPEYWQWEAEETIQTGKAKMENVLRRYFEIERV</sequence>
<dbReference type="AlphaFoldDB" id="A0A1Q5SPG2"/>
<dbReference type="Pfam" id="PF01261">
    <property type="entry name" value="AP_endonuc_2"/>
    <property type="match status" value="1"/>
</dbReference>
<dbReference type="PANTHER" id="PTHR12110">
    <property type="entry name" value="HYDROXYPYRUVATE ISOMERASE"/>
    <property type="match status" value="1"/>
</dbReference>
<evidence type="ECO:0000259" key="1">
    <source>
        <dbReference type="Pfam" id="PF01261"/>
    </source>
</evidence>
<dbReference type="GO" id="GO:0016853">
    <property type="term" value="F:isomerase activity"/>
    <property type="evidence" value="ECO:0007669"/>
    <property type="project" value="UniProtKB-KW"/>
</dbReference>
<dbReference type="InterPro" id="IPR013022">
    <property type="entry name" value="Xyl_isomerase-like_TIM-brl"/>
</dbReference>
<organism evidence="2 3">
    <name type="scientific">Geobacillus proteiniphilus</name>
    <dbReference type="NCBI Taxonomy" id="860353"/>
    <lineage>
        <taxon>Bacteria</taxon>
        <taxon>Bacillati</taxon>
        <taxon>Bacillota</taxon>
        <taxon>Bacilli</taxon>
        <taxon>Bacillales</taxon>
        <taxon>Anoxybacillaceae</taxon>
        <taxon>Geobacillus</taxon>
    </lineage>
</organism>